<dbReference type="Pfam" id="PF07705">
    <property type="entry name" value="CARDB"/>
    <property type="match status" value="1"/>
</dbReference>
<dbReference type="EMBL" id="CP015101">
    <property type="protein sequence ID" value="ASJ03950.1"/>
    <property type="molecule type" value="Genomic_DNA"/>
</dbReference>
<dbReference type="Pfam" id="PF05048">
    <property type="entry name" value="NosD"/>
    <property type="match status" value="1"/>
</dbReference>
<dbReference type="InterPro" id="IPR000601">
    <property type="entry name" value="PKD_dom"/>
</dbReference>
<accession>A0A2Z2MBG1</accession>
<dbReference type="InterPro" id="IPR006626">
    <property type="entry name" value="PbH1"/>
</dbReference>
<dbReference type="InterPro" id="IPR003961">
    <property type="entry name" value="FN3_dom"/>
</dbReference>
<dbReference type="SUPFAM" id="SSF69318">
    <property type="entry name" value="Integrin alpha N-terminal domain"/>
    <property type="match status" value="1"/>
</dbReference>
<dbReference type="InterPro" id="IPR011635">
    <property type="entry name" value="CARDB"/>
</dbReference>
<dbReference type="SMART" id="SM00060">
    <property type="entry name" value="FN3"/>
    <property type="match status" value="2"/>
</dbReference>
<dbReference type="InterPro" id="IPR012334">
    <property type="entry name" value="Pectin_lyas_fold"/>
</dbReference>
<dbReference type="SUPFAM" id="SSF49299">
    <property type="entry name" value="PKD domain"/>
    <property type="match status" value="1"/>
</dbReference>
<sequence>MAYGNLQAEISFNEILRPERGIYLSSTVKSTIINNTIVEPLYSGIFLKGSSDANIIAGNRIEESAEDGITIQSSEGNVIENNTLTLNERGVSVFGNENTIRSNVIANNSLGIYSADTRGNLFYNNYLSNEQNAIDVGNNHWNTTKKPGKNIIGGPYIGGNYWSDYDGKDTNGDWIGDTQLPHTSGGNVRNGDWLPLVLPAPEKRADLLITDIWKKGNEIGFQVMNAKEKFSEEFTVTLLINGEAVESTVLKGLGSGERIDGSFELSECPWKAFQVEIIADEGDSIPEFNESNNFRVETFKCDEKPPKILNVTVEDVGTEHVELSILTDEPSRVEVKYGRDALSFEGTFKTEEFSREHSIRIGSLKPSTLYRFVITAIDESGNVMRDRERFFETEKVADGKKPMLGELSIRGSGDYYEIRIPVRDESGISRVEFYVDGMLVGTVYNPQDSASVAFSPSALGMSGPGLYRDHEITVRVCDMTGVCGIGSELWRPEYEVHSVDVEIISPQDRYSVKAGRNGVAPGTLVEVEIYAAEYELRMRDCPSSELGELACMHNPGEIVPHAIGMVTLHIWGPQNYHISRTFRPRSDDELTYTYTWDMSGLPVGLYLITAIANSTDGGFHYSRAITVEVQPREEDYSLETRIVRRGNYLNVTLRVLNTGDVPFGLMEITQRLIGFQAVERDGESYNMKTVFDPATGVNTIYFTFDSVVLQPGEHFEVSYPAVPVMYPHPIYVSAAYGGITVETYSTVKRFYQGYGVMTLDGGTWKREDISEAWERAIKESDYLIVTDPTNLYTLNDDESVNNLLSAIAELAVYRNGVIGYVDSFSSIRMRVGNPELVSGGDTDGDGTKEVVTYSSSSGLWIHEPVQRFRHAFEGIGSAKAMSLVDFDGDGKDEVVLVFDNMTVMIYGREVVTDGRGNPREEYIKEFEFRVPHFIGGRLACGFLHMDVLEQSRYPSCLYQAQDRLVWFRYSETDTTPEWRSISLDVPKDSLIFIGNSHPENSDEVIILRPDGTLEFYDLMGVQNANLLRSVQTSYRKGDDVDWGDVDGDGVGELLVFKKELGTVEVYDTAGLRETRRFFYSGKAMLVDIVGGQSDEIAVVHGENFEFTTWREVAEGPSPLSTTLIERWGTRMKEGWLSDGYLLIVGETEVVPAQKMSFEPLWLDWGAVKHVRVTDLPYANTEGDVLDPELIIGRIVGDTADKLEVAIRNAIKAARGECSFDRSHALILSGWPKCRSGGCSDNDFAERSRAVKRALEGQGTLVTIVFTTDYRDVKEGDRIVVNGKRLAVEAFFNNTPEKDIIHLEGHGNTNVIDDISVTDVINRRNPFGSACPFAYAESCLTGDYTKGVSVAEAFLQAGAVVYLGSTEETYSAPWTARAKRLYRRWELGTPIGDAFKELKRDMGIGRVWEIEDDTDLLWVMSMHLYGDPKFGLGAGTPEGENEGAPESLELETPAYSIQETGEGSLVELEEGGILLLPGRSPIPYYTYSVKIPRGRRVQNVELVEREAKEVLSITMVPFRVGKLGEEVGSGTEEATPLPPYQWRVSENPDGSSTLFIRVFPLEYNNLTKRAVLYGRHRFTIEYIETGVEIAGARLERDVYKPGERVRVAGVITNSEGSTDVILSAVLRKGTYGATVSEAKLLSLGNLTGTGYFSFEFQTKGLTGGQYGIEILARDVNGNVLDRKLLHFLLGVKRVENILTIPQEPSPGAAFTAVLRVINTGDLPVTGEVHLSSGTKEVIMNVTLEPGEETTFEETFRAGKSGAEVTGYVLYDGTMSEPATASFSFSTSPKADFHYSPETPEVGMEIQFKDTSLDPDGEIVSWEWDFGDGYVSRERNPTHCYRSEGTYTVRLKVTDSTGLTSETTKKITVTAEKEEEGPPAESPTGETEPVSPTSPGGQEGGICGMGLLLLLLLVPLAARGKR</sequence>
<dbReference type="GO" id="GO:0006508">
    <property type="term" value="P:proteolysis"/>
    <property type="evidence" value="ECO:0007669"/>
    <property type="project" value="InterPro"/>
</dbReference>
<dbReference type="SUPFAM" id="SSF52129">
    <property type="entry name" value="Caspase-like"/>
    <property type="match status" value="1"/>
</dbReference>
<dbReference type="InterPro" id="IPR035986">
    <property type="entry name" value="PKD_dom_sf"/>
</dbReference>
<feature type="region of interest" description="Disordered" evidence="1">
    <location>
        <begin position="1859"/>
        <end position="1897"/>
    </location>
</feature>
<dbReference type="SMART" id="SM00710">
    <property type="entry name" value="PbH1"/>
    <property type="match status" value="6"/>
</dbReference>
<reference evidence="3 4" key="1">
    <citation type="submission" date="2016-04" db="EMBL/GenBank/DDBJ databases">
        <title>Complete genome sequence of Thermococcus barossii type strain SHCK-94.</title>
        <authorList>
            <person name="Oger P.M."/>
        </authorList>
    </citation>
    <scope>NUCLEOTIDE SEQUENCE [LARGE SCALE GENOMIC DNA]</scope>
    <source>
        <strain evidence="3 4">SHCK-94</strain>
    </source>
</reference>
<dbReference type="InterPro" id="IPR007742">
    <property type="entry name" value="NosD_dom"/>
</dbReference>
<evidence type="ECO:0000313" key="4">
    <source>
        <dbReference type="Proteomes" id="UP000250272"/>
    </source>
</evidence>
<organism evidence="3 4">
    <name type="scientific">Thermococcus barossii</name>
    <dbReference type="NCBI Taxonomy" id="54077"/>
    <lineage>
        <taxon>Archaea</taxon>
        <taxon>Methanobacteriati</taxon>
        <taxon>Methanobacteriota</taxon>
        <taxon>Thermococci</taxon>
        <taxon>Thermococcales</taxon>
        <taxon>Thermococcaceae</taxon>
        <taxon>Thermococcus</taxon>
    </lineage>
</organism>
<keyword evidence="4" id="KW-1185">Reference proteome</keyword>
<dbReference type="NCBIfam" id="TIGR03804">
    <property type="entry name" value="para_beta_helix"/>
    <property type="match status" value="2"/>
</dbReference>
<dbReference type="FunFam" id="2.60.40.10:FF:000270">
    <property type="entry name" value="Cell surface protein"/>
    <property type="match status" value="1"/>
</dbReference>
<dbReference type="CDD" id="cd00063">
    <property type="entry name" value="FN3"/>
    <property type="match status" value="1"/>
</dbReference>
<dbReference type="InterPro" id="IPR001769">
    <property type="entry name" value="Gingipain"/>
</dbReference>
<dbReference type="InterPro" id="IPR038490">
    <property type="entry name" value="Gingipain_propep_sf"/>
</dbReference>
<proteinExistence type="predicted"/>
<dbReference type="KEGG" id="tbs:A3L01_00675"/>
<dbReference type="InterPro" id="IPR029030">
    <property type="entry name" value="Caspase-like_dom_sf"/>
</dbReference>
<gene>
    <name evidence="3" type="ORF">A3L01_00675</name>
</gene>
<dbReference type="InterPro" id="IPR022441">
    <property type="entry name" value="Para_beta_helix_rpt-2"/>
</dbReference>
<dbReference type="Proteomes" id="UP000250272">
    <property type="component" value="Chromosome"/>
</dbReference>
<dbReference type="SMART" id="SM00089">
    <property type="entry name" value="PKD"/>
    <property type="match status" value="1"/>
</dbReference>
<dbReference type="Pfam" id="PF18911">
    <property type="entry name" value="PKD_4"/>
    <property type="match status" value="1"/>
</dbReference>
<dbReference type="PROSITE" id="PS50093">
    <property type="entry name" value="PKD"/>
    <property type="match status" value="1"/>
</dbReference>
<dbReference type="InterPro" id="IPR011050">
    <property type="entry name" value="Pectin_lyase_fold/virulence"/>
</dbReference>
<name>A0A2Z2MBG1_9EURY</name>
<feature type="domain" description="PKD" evidence="2">
    <location>
        <begin position="1787"/>
        <end position="1870"/>
    </location>
</feature>
<evidence type="ECO:0000256" key="1">
    <source>
        <dbReference type="SAM" id="MobiDB-lite"/>
    </source>
</evidence>
<dbReference type="InterPro" id="IPR013783">
    <property type="entry name" value="Ig-like_fold"/>
</dbReference>
<evidence type="ECO:0000313" key="3">
    <source>
        <dbReference type="EMBL" id="ASJ03950.1"/>
    </source>
</evidence>
<dbReference type="Gene3D" id="2.160.20.10">
    <property type="entry name" value="Single-stranded right-handed beta-helix, Pectin lyase-like"/>
    <property type="match status" value="1"/>
</dbReference>
<evidence type="ECO:0000259" key="2">
    <source>
        <dbReference type="PROSITE" id="PS50093"/>
    </source>
</evidence>
<dbReference type="InterPro" id="IPR022409">
    <property type="entry name" value="PKD/Chitinase_dom"/>
</dbReference>
<dbReference type="SUPFAM" id="SSF51126">
    <property type="entry name" value="Pectin lyase-like"/>
    <property type="match status" value="1"/>
</dbReference>
<dbReference type="Pfam" id="PF01364">
    <property type="entry name" value="Peptidase_C25"/>
    <property type="match status" value="1"/>
</dbReference>
<dbReference type="Gene3D" id="2.60.40.10">
    <property type="entry name" value="Immunoglobulins"/>
    <property type="match status" value="2"/>
</dbReference>
<dbReference type="InterPro" id="IPR028994">
    <property type="entry name" value="Integrin_alpha_N"/>
</dbReference>
<protein>
    <recommendedName>
        <fullName evidence="2">PKD domain-containing protein</fullName>
    </recommendedName>
</protein>
<dbReference type="GO" id="GO:0008234">
    <property type="term" value="F:cysteine-type peptidase activity"/>
    <property type="evidence" value="ECO:0007669"/>
    <property type="project" value="InterPro"/>
</dbReference>
<dbReference type="CDD" id="cd00146">
    <property type="entry name" value="PKD"/>
    <property type="match status" value="1"/>
</dbReference>
<dbReference type="Gene3D" id="2.60.40.3800">
    <property type="match status" value="1"/>
</dbReference>
<dbReference type="Gene3D" id="3.40.50.1460">
    <property type="match status" value="1"/>
</dbReference>